<evidence type="ECO:0000256" key="1">
    <source>
        <dbReference type="PROSITE-ProRule" id="PRU00339"/>
    </source>
</evidence>
<organism evidence="3 4">
    <name type="scientific">Arcicella aurantiaca</name>
    <dbReference type="NCBI Taxonomy" id="591202"/>
    <lineage>
        <taxon>Bacteria</taxon>
        <taxon>Pseudomonadati</taxon>
        <taxon>Bacteroidota</taxon>
        <taxon>Cytophagia</taxon>
        <taxon>Cytophagales</taxon>
        <taxon>Flectobacillaceae</taxon>
        <taxon>Arcicella</taxon>
    </lineage>
</organism>
<evidence type="ECO:0000256" key="2">
    <source>
        <dbReference type="SAM" id="SignalP"/>
    </source>
</evidence>
<evidence type="ECO:0000313" key="4">
    <source>
        <dbReference type="Proteomes" id="UP000245489"/>
    </source>
</evidence>
<dbReference type="Gene3D" id="1.25.40.10">
    <property type="entry name" value="Tetratricopeptide repeat domain"/>
    <property type="match status" value="2"/>
</dbReference>
<reference evidence="3 4" key="1">
    <citation type="submission" date="2018-05" db="EMBL/GenBank/DDBJ databases">
        <title>Genomic Encyclopedia of Archaeal and Bacterial Type Strains, Phase II (KMG-II): from individual species to whole genera.</title>
        <authorList>
            <person name="Goeker M."/>
        </authorList>
    </citation>
    <scope>NUCLEOTIDE SEQUENCE [LARGE SCALE GENOMIC DNA]</scope>
    <source>
        <strain evidence="3 4">DSM 22214</strain>
    </source>
</reference>
<evidence type="ECO:0000313" key="3">
    <source>
        <dbReference type="EMBL" id="PWK29307.1"/>
    </source>
</evidence>
<dbReference type="Pfam" id="PF13181">
    <property type="entry name" value="TPR_8"/>
    <property type="match status" value="1"/>
</dbReference>
<dbReference type="PROSITE" id="PS50005">
    <property type="entry name" value="TPR"/>
    <property type="match status" value="1"/>
</dbReference>
<comment type="caution">
    <text evidence="3">The sequence shown here is derived from an EMBL/GenBank/DDBJ whole genome shotgun (WGS) entry which is preliminary data.</text>
</comment>
<accession>A0A316EHN3</accession>
<name>A0A316EHN3_9BACT</name>
<dbReference type="RefSeq" id="WP_109740938.1">
    <property type="nucleotide sequence ID" value="NZ_QGGO01000001.1"/>
</dbReference>
<dbReference type="EMBL" id="QGGO01000001">
    <property type="protein sequence ID" value="PWK29307.1"/>
    <property type="molecule type" value="Genomic_DNA"/>
</dbReference>
<keyword evidence="4" id="KW-1185">Reference proteome</keyword>
<feature type="chain" id="PRO_5016432554" evidence="2">
    <location>
        <begin position="18"/>
        <end position="265"/>
    </location>
</feature>
<dbReference type="InterPro" id="IPR011990">
    <property type="entry name" value="TPR-like_helical_dom_sf"/>
</dbReference>
<sequence length="265" mass="31645">MKILFYFLFLISFHTYAQPNCNVYLYAGDTAQYKACLLSEQIHEYQFHRKFHEKFDEALKICPNFAYAYREKSTAYLKSGDFITWKKLIDKAVELEWRTNLGYRGWCRYQFFRDYEGAIKDIERLDSLANYDIGFGQNGDYHLNIAKGICYSAIGQKQKAIEIFKQQINTPNYEVGLYDYYQVGVTYFEIKDFQNALICFEKQAKINPLAENEYYKAKIYKILNNQIEANKYKDLAVKLYKDSKILFDPYTHHFNKVYIEEIERL</sequence>
<dbReference type="OrthoDB" id="935812at2"/>
<keyword evidence="2" id="KW-0732">Signal</keyword>
<proteinExistence type="predicted"/>
<dbReference type="Proteomes" id="UP000245489">
    <property type="component" value="Unassembled WGS sequence"/>
</dbReference>
<dbReference type="SUPFAM" id="SSF48452">
    <property type="entry name" value="TPR-like"/>
    <property type="match status" value="1"/>
</dbReference>
<protein>
    <submittedName>
        <fullName evidence="3">Tetratricopeptide repeat protein</fullName>
    </submittedName>
</protein>
<dbReference type="AlphaFoldDB" id="A0A316EHN3"/>
<gene>
    <name evidence="3" type="ORF">LV89_00147</name>
</gene>
<feature type="signal peptide" evidence="2">
    <location>
        <begin position="1"/>
        <end position="17"/>
    </location>
</feature>
<keyword evidence="1" id="KW-0802">TPR repeat</keyword>
<feature type="repeat" description="TPR" evidence="1">
    <location>
        <begin position="177"/>
        <end position="210"/>
    </location>
</feature>
<dbReference type="InterPro" id="IPR019734">
    <property type="entry name" value="TPR_rpt"/>
</dbReference>